<feature type="domain" description="HDOD" evidence="1">
    <location>
        <begin position="210"/>
        <end position="395"/>
    </location>
</feature>
<dbReference type="InterPro" id="IPR014408">
    <property type="entry name" value="dGMP_Pdiesterase_EAL/HD-GYP"/>
</dbReference>
<sequence>MSIALDENMLTDGSVLLARQPVFNKSQDVQAYSLLYRSDSGMLPAEFSDEQATASVILNNYAVASSDGKTKHLPLFVKLTQSMLLSDMLPDLPREGVIFELLREDGISKELLSVLRERKSQGYRFALTHYTGDKGQTPLLDLMYVVKIDIQRHDDAELKQLVNFCKPYRVHLLADKVESQDDFRRALDFGFNLFQGYFLCRPVSIKGKSFGSAKALILELLAELNNPAATAESVEQIVINDPAMTYKILRLVNSAAFSTPKQIESISHAISLIGMDQVKKWATLFLLSGQSGKPVELTRVMLIRGRMCELLAEMLSYPQPINFFMVGLLSQLDAMMDTEMQVLLDQIPLDDSIKNAILTRVNQMGEILTEVQHYERGEWGDMRNLLERPYYEVAYRHSLNWADQVLASLQE</sequence>
<dbReference type="EMBL" id="FOGB01000002">
    <property type="protein sequence ID" value="SEQ27094.1"/>
    <property type="molecule type" value="Genomic_DNA"/>
</dbReference>
<dbReference type="InterPro" id="IPR013976">
    <property type="entry name" value="HDOD"/>
</dbReference>
<dbReference type="PANTHER" id="PTHR33525">
    <property type="match status" value="1"/>
</dbReference>
<dbReference type="SUPFAM" id="SSF109604">
    <property type="entry name" value="HD-domain/PDEase-like"/>
    <property type="match status" value="1"/>
</dbReference>
<protein>
    <submittedName>
        <fullName evidence="2">EAL and modified HD-GYP domain-containing signal transduction protein</fullName>
    </submittedName>
</protein>
<dbReference type="InterPro" id="IPR001633">
    <property type="entry name" value="EAL_dom"/>
</dbReference>
<evidence type="ECO:0000313" key="3">
    <source>
        <dbReference type="Proteomes" id="UP000198749"/>
    </source>
</evidence>
<organism evidence="2 3">
    <name type="scientific">Amphritea atlantica</name>
    <dbReference type="NCBI Taxonomy" id="355243"/>
    <lineage>
        <taxon>Bacteria</taxon>
        <taxon>Pseudomonadati</taxon>
        <taxon>Pseudomonadota</taxon>
        <taxon>Gammaproteobacteria</taxon>
        <taxon>Oceanospirillales</taxon>
        <taxon>Oceanospirillaceae</taxon>
        <taxon>Amphritea</taxon>
    </lineage>
</organism>
<evidence type="ECO:0000259" key="1">
    <source>
        <dbReference type="PROSITE" id="PS51833"/>
    </source>
</evidence>
<dbReference type="STRING" id="355243.SAMN03080615_00990"/>
<proteinExistence type="predicted"/>
<dbReference type="AlphaFoldDB" id="A0A1H9EMZ4"/>
<dbReference type="PROSITE" id="PS51833">
    <property type="entry name" value="HDOD"/>
    <property type="match status" value="1"/>
</dbReference>
<dbReference type="OrthoDB" id="9804751at2"/>
<dbReference type="Pfam" id="PF08668">
    <property type="entry name" value="HDOD"/>
    <property type="match status" value="1"/>
</dbReference>
<dbReference type="InterPro" id="IPR035919">
    <property type="entry name" value="EAL_sf"/>
</dbReference>
<dbReference type="Gene3D" id="1.10.3210.10">
    <property type="entry name" value="Hypothetical protein af1432"/>
    <property type="match status" value="1"/>
</dbReference>
<dbReference type="PANTHER" id="PTHR33525:SF4">
    <property type="entry name" value="CYCLIC DI-GMP PHOSPHODIESTERASE CDGJ"/>
    <property type="match status" value="1"/>
</dbReference>
<dbReference type="Pfam" id="PF00563">
    <property type="entry name" value="EAL"/>
    <property type="match status" value="1"/>
</dbReference>
<dbReference type="PIRSF" id="PIRSF003180">
    <property type="entry name" value="DiGMPpdiest_YuxH"/>
    <property type="match status" value="1"/>
</dbReference>
<reference evidence="3" key="1">
    <citation type="submission" date="2016-10" db="EMBL/GenBank/DDBJ databases">
        <authorList>
            <person name="Varghese N."/>
            <person name="Submissions S."/>
        </authorList>
    </citation>
    <scope>NUCLEOTIDE SEQUENCE [LARGE SCALE GENOMIC DNA]</scope>
    <source>
        <strain evidence="3">DSM 18887</strain>
    </source>
</reference>
<accession>A0A1H9EMZ4</accession>
<keyword evidence="3" id="KW-1185">Reference proteome</keyword>
<gene>
    <name evidence="2" type="ORF">SAMN03080615_00990</name>
</gene>
<dbReference type="InterPro" id="IPR052340">
    <property type="entry name" value="RNase_Y/CdgJ"/>
</dbReference>
<dbReference type="Gene3D" id="3.20.20.450">
    <property type="entry name" value="EAL domain"/>
    <property type="match status" value="1"/>
</dbReference>
<dbReference type="Proteomes" id="UP000198749">
    <property type="component" value="Unassembled WGS sequence"/>
</dbReference>
<dbReference type="RefSeq" id="WP_091354777.1">
    <property type="nucleotide sequence ID" value="NZ_AP025284.1"/>
</dbReference>
<name>A0A1H9EMZ4_9GAMM</name>
<dbReference type="SUPFAM" id="SSF141868">
    <property type="entry name" value="EAL domain-like"/>
    <property type="match status" value="1"/>
</dbReference>
<dbReference type="SMART" id="SM00052">
    <property type="entry name" value="EAL"/>
    <property type="match status" value="1"/>
</dbReference>
<evidence type="ECO:0000313" key="2">
    <source>
        <dbReference type="EMBL" id="SEQ27094.1"/>
    </source>
</evidence>